<evidence type="ECO:0000256" key="2">
    <source>
        <dbReference type="SAM" id="MobiDB-lite"/>
    </source>
</evidence>
<dbReference type="Gene3D" id="3.80.10.10">
    <property type="entry name" value="Ribonuclease Inhibitor"/>
    <property type="match status" value="2"/>
</dbReference>
<dbReference type="dictyBase" id="DDB_G0291430"/>
<dbReference type="InterPro" id="IPR032675">
    <property type="entry name" value="LRR_dom_sf"/>
</dbReference>
<dbReference type="PANTHER" id="PTHR24111:SF0">
    <property type="entry name" value="LEUCINE-RICH REPEAT-CONTAINING PROTEIN"/>
    <property type="match status" value="1"/>
</dbReference>
<accession>Q54EN6</accession>
<sequence>MFNFVFSYFKNDPIKENNEDNEDNESDSYESDYEDNEVTDDNKNKNLQQQQNKIFPNYLIISILNMILNSEYKDGIKIKHFPTKKINIFQNILKMTLVSKNFETNIIPHLNYPIFIIKNSKDMLYIQKLVKNGITPNCKNPFVNINQLNINLPNEYKLTETNPTNSIFKKLLLFKENFKLEKLKISTALVPNDMDCEVPSILVEFIIKHQIKELELHNLPAIKNPNFTENKPILNYSFLSNRIELCNIQHLCLKNQLLSCDRVMDFLELIPRLSSLDLTNNRIGLDYRECFTNAIGKANQLSSLKLSSNILKDNILQLLPILKSNCYQLTTLDLSENYITDESSKSIEEFIQFNKTIESLNLSGNSFTELGVNLIFSSLIQNETLTDLTLSNFQNFNTTLFSEYLSSRNSNNLKSLNLSNSKILCSSNLIFQSLSSPSLKYLDLSYCLINDDSQINSLSQYFNSNENCKLEKLKLLNSFKESVPCKLLFSNLSQSITDLDLSLNYLDNESSIELSTILETNKSIRSLNLTCTVFRNLGSLFNALKLNNTLLYLNLSRNSIKLKDIIDFQFLLVNNSLISLNLSNNAIETNEMLQFFKHLSKNRSIKYLDISNNPTNGDIRFPSFKRRNQRLSLDIKVSNFLKNNPYLTKITNNIKIDKNKPYSITKYDSYTSDFFAFQQKKPTKRAAY</sequence>
<gene>
    <name evidence="3" type="ORF">DDB_G0291430</name>
</gene>
<dbReference type="SMR" id="Q54EN6"/>
<dbReference type="InterPro" id="IPR052201">
    <property type="entry name" value="LRR-containing_regulator"/>
</dbReference>
<keyword evidence="1" id="KW-0677">Repeat</keyword>
<dbReference type="InterPro" id="IPR001611">
    <property type="entry name" value="Leu-rich_rpt"/>
</dbReference>
<dbReference type="OMA" id="WIERWVE"/>
<dbReference type="PROSITE" id="PS51450">
    <property type="entry name" value="LRR"/>
    <property type="match status" value="1"/>
</dbReference>
<dbReference type="VEuPathDB" id="AmoebaDB:DDB_G0291430"/>
<proteinExistence type="predicted"/>
<evidence type="ECO:0000313" key="4">
    <source>
        <dbReference type="Proteomes" id="UP000002195"/>
    </source>
</evidence>
<organism evidence="3 4">
    <name type="scientific">Dictyostelium discoideum</name>
    <name type="common">Social amoeba</name>
    <dbReference type="NCBI Taxonomy" id="44689"/>
    <lineage>
        <taxon>Eukaryota</taxon>
        <taxon>Amoebozoa</taxon>
        <taxon>Evosea</taxon>
        <taxon>Eumycetozoa</taxon>
        <taxon>Dictyostelia</taxon>
        <taxon>Dictyosteliales</taxon>
        <taxon>Dictyosteliaceae</taxon>
        <taxon>Dictyostelium</taxon>
    </lineage>
</organism>
<keyword evidence="4" id="KW-1185">Reference proteome</keyword>
<dbReference type="SUPFAM" id="SSF52047">
    <property type="entry name" value="RNI-like"/>
    <property type="match status" value="2"/>
</dbReference>
<dbReference type="Pfam" id="PF00560">
    <property type="entry name" value="LRR_1"/>
    <property type="match status" value="1"/>
</dbReference>
<dbReference type="eggNOG" id="KOG4308">
    <property type="taxonomic scope" value="Eukaryota"/>
</dbReference>
<dbReference type="GeneID" id="8628149"/>
<feature type="compositionally biased region" description="Acidic residues" evidence="2">
    <location>
        <begin position="19"/>
        <end position="39"/>
    </location>
</feature>
<name>Q54EN6_DICDI</name>
<reference evidence="3 4" key="1">
    <citation type="journal article" date="2005" name="Nature">
        <title>The genome of the social amoeba Dictyostelium discoideum.</title>
        <authorList>
            <consortium name="The Dictyostelium discoideum Sequencing Consortium"/>
            <person name="Eichinger L."/>
            <person name="Pachebat J.A."/>
            <person name="Glockner G."/>
            <person name="Rajandream M.A."/>
            <person name="Sucgang R."/>
            <person name="Berriman M."/>
            <person name="Song J."/>
            <person name="Olsen R."/>
            <person name="Szafranski K."/>
            <person name="Xu Q."/>
            <person name="Tunggal B."/>
            <person name="Kummerfeld S."/>
            <person name="Madera M."/>
            <person name="Konfortov B.A."/>
            <person name="Rivero F."/>
            <person name="Bankier A.T."/>
            <person name="Lehmann R."/>
            <person name="Hamlin N."/>
            <person name="Davies R."/>
            <person name="Gaudet P."/>
            <person name="Fey P."/>
            <person name="Pilcher K."/>
            <person name="Chen G."/>
            <person name="Saunders D."/>
            <person name="Sodergren E."/>
            <person name="Davis P."/>
            <person name="Kerhornou A."/>
            <person name="Nie X."/>
            <person name="Hall N."/>
            <person name="Anjard C."/>
            <person name="Hemphill L."/>
            <person name="Bason N."/>
            <person name="Farbrother P."/>
            <person name="Desany B."/>
            <person name="Just E."/>
            <person name="Morio T."/>
            <person name="Rost R."/>
            <person name="Churcher C."/>
            <person name="Cooper J."/>
            <person name="Haydock S."/>
            <person name="van Driessche N."/>
            <person name="Cronin A."/>
            <person name="Goodhead I."/>
            <person name="Muzny D."/>
            <person name="Mourier T."/>
            <person name="Pain A."/>
            <person name="Lu M."/>
            <person name="Harper D."/>
            <person name="Lindsay R."/>
            <person name="Hauser H."/>
            <person name="James K."/>
            <person name="Quiles M."/>
            <person name="Madan Babu M."/>
            <person name="Saito T."/>
            <person name="Buchrieser C."/>
            <person name="Wardroper A."/>
            <person name="Felder M."/>
            <person name="Thangavelu M."/>
            <person name="Johnson D."/>
            <person name="Knights A."/>
            <person name="Loulseged H."/>
            <person name="Mungall K."/>
            <person name="Oliver K."/>
            <person name="Price C."/>
            <person name="Quail M.A."/>
            <person name="Urushihara H."/>
            <person name="Hernandez J."/>
            <person name="Rabbinowitsch E."/>
            <person name="Steffen D."/>
            <person name="Sanders M."/>
            <person name="Ma J."/>
            <person name="Kohara Y."/>
            <person name="Sharp S."/>
            <person name="Simmonds M."/>
            <person name="Spiegler S."/>
            <person name="Tivey A."/>
            <person name="Sugano S."/>
            <person name="White B."/>
            <person name="Walker D."/>
            <person name="Woodward J."/>
            <person name="Winckler T."/>
            <person name="Tanaka Y."/>
            <person name="Shaulsky G."/>
            <person name="Schleicher M."/>
            <person name="Weinstock G."/>
            <person name="Rosenthal A."/>
            <person name="Cox E.C."/>
            <person name="Chisholm R.L."/>
            <person name="Gibbs R."/>
            <person name="Loomis W.F."/>
            <person name="Platzer M."/>
            <person name="Kay R.R."/>
            <person name="Williams J."/>
            <person name="Dear P.H."/>
            <person name="Noegel A.A."/>
            <person name="Barrell B."/>
            <person name="Kuspa A."/>
        </authorList>
    </citation>
    <scope>NUCLEOTIDE SEQUENCE [LARGE SCALE GENOMIC DNA]</scope>
    <source>
        <strain evidence="3 4">AX4</strain>
    </source>
</reference>
<evidence type="ECO:0008006" key="5">
    <source>
        <dbReference type="Google" id="ProtNLM"/>
    </source>
</evidence>
<feature type="region of interest" description="Disordered" evidence="2">
    <location>
        <begin position="15"/>
        <end position="47"/>
    </location>
</feature>
<dbReference type="Proteomes" id="UP000002195">
    <property type="component" value="Unassembled WGS sequence"/>
</dbReference>
<evidence type="ECO:0000313" key="3">
    <source>
        <dbReference type="EMBL" id="EAL61699.1"/>
    </source>
</evidence>
<dbReference type="InParanoid" id="Q54EN6"/>
<dbReference type="HOGENOM" id="CLU_400336_0_0_1"/>
<dbReference type="PaxDb" id="44689-DDB0183887"/>
<comment type="caution">
    <text evidence="3">The sequence shown here is derived from an EMBL/GenBank/DDBJ whole genome shotgun (WGS) entry which is preliminary data.</text>
</comment>
<dbReference type="EMBL" id="AAFI02000177">
    <property type="protein sequence ID" value="EAL61699.1"/>
    <property type="molecule type" value="Genomic_DNA"/>
</dbReference>
<dbReference type="AlphaFoldDB" id="Q54EN6"/>
<dbReference type="RefSeq" id="XP_635204.1">
    <property type="nucleotide sequence ID" value="XM_630112.1"/>
</dbReference>
<dbReference type="SMART" id="SM00368">
    <property type="entry name" value="LRR_RI"/>
    <property type="match status" value="3"/>
</dbReference>
<dbReference type="KEGG" id="ddi:DDB_G0291430"/>
<evidence type="ECO:0000256" key="1">
    <source>
        <dbReference type="ARBA" id="ARBA00022737"/>
    </source>
</evidence>
<protein>
    <recommendedName>
        <fullName evidence="5">Leucine-rich repeat-containing protein</fullName>
    </recommendedName>
</protein>
<dbReference type="PANTHER" id="PTHR24111">
    <property type="entry name" value="LEUCINE-RICH REPEAT-CONTAINING PROTEIN 34"/>
    <property type="match status" value="1"/>
</dbReference>